<evidence type="ECO:0000256" key="2">
    <source>
        <dbReference type="ARBA" id="ARBA00022857"/>
    </source>
</evidence>
<dbReference type="Gene3D" id="3.90.25.10">
    <property type="entry name" value="UDP-galactose 4-epimerase, domain 1"/>
    <property type="match status" value="1"/>
</dbReference>
<evidence type="ECO:0000313" key="6">
    <source>
        <dbReference type="Proteomes" id="UP001066276"/>
    </source>
</evidence>
<name>A0AAV7UIA8_PLEWA</name>
<feature type="domain" description="NmrA-like" evidence="4">
    <location>
        <begin position="4"/>
        <end position="285"/>
    </location>
</feature>
<dbReference type="AlphaFoldDB" id="A0AAV7UIA8"/>
<proteinExistence type="inferred from homology"/>
<dbReference type="PANTHER" id="PTHR42748">
    <property type="entry name" value="NITROGEN METABOLITE REPRESSION PROTEIN NMRA FAMILY MEMBER"/>
    <property type="match status" value="1"/>
</dbReference>
<dbReference type="EMBL" id="JANPWB010000005">
    <property type="protein sequence ID" value="KAJ1187292.1"/>
    <property type="molecule type" value="Genomic_DNA"/>
</dbReference>
<comment type="similarity">
    <text evidence="1">Belongs to the NmrA-type oxidoreductase family.</text>
</comment>
<keyword evidence="6" id="KW-1185">Reference proteome</keyword>
<evidence type="ECO:0000313" key="5">
    <source>
        <dbReference type="EMBL" id="KAJ1187292.1"/>
    </source>
</evidence>
<accession>A0AAV7UIA8</accession>
<dbReference type="Proteomes" id="UP001066276">
    <property type="component" value="Chromosome 3_1"/>
</dbReference>
<dbReference type="PANTHER" id="PTHR42748:SF10">
    <property type="entry name" value="NMRA-LIKE DOMAIN-CONTAINING PROTEIN"/>
    <property type="match status" value="1"/>
</dbReference>
<dbReference type="InterPro" id="IPR036291">
    <property type="entry name" value="NAD(P)-bd_dom_sf"/>
</dbReference>
<dbReference type="Pfam" id="PF05368">
    <property type="entry name" value="NmrA"/>
    <property type="match status" value="1"/>
</dbReference>
<dbReference type="GO" id="GO:0005634">
    <property type="term" value="C:nucleus"/>
    <property type="evidence" value="ECO:0007669"/>
    <property type="project" value="TreeGrafter"/>
</dbReference>
<protein>
    <recommendedName>
        <fullName evidence="3">NmrA-like family domain-containing protein 1</fullName>
    </recommendedName>
</protein>
<sequence length="297" mass="32544">MACKTIAVFGATGAQGGSVARALLKCPGFSVRAVTREVSRPAAIALKNLGAQVVKGDLDDKEAVEQILKGVYGAFLVTNFHTCKDKEVTQGKLVADLAGTLGLKHVVYSGLENVNKMTGGALRVAHFDTKGEVEEYFWEKGVPMTSVRMAFYFENFLTDLKPVKNASGEYDLVLPMEGVPMDGMAVADIGPVVCSLFQSPDGYIGKAIGLSAERLTAEQYAEKFSKHTGEKIKASKISTDEYSKLGFPNAEAFANMYQFYQMKPDRDIKLTHQLYPKVKNFDQFLTENKDVLKNLLK</sequence>
<organism evidence="5 6">
    <name type="scientific">Pleurodeles waltl</name>
    <name type="common">Iberian ribbed newt</name>
    <dbReference type="NCBI Taxonomy" id="8319"/>
    <lineage>
        <taxon>Eukaryota</taxon>
        <taxon>Metazoa</taxon>
        <taxon>Chordata</taxon>
        <taxon>Craniata</taxon>
        <taxon>Vertebrata</taxon>
        <taxon>Euteleostomi</taxon>
        <taxon>Amphibia</taxon>
        <taxon>Batrachia</taxon>
        <taxon>Caudata</taxon>
        <taxon>Salamandroidea</taxon>
        <taxon>Salamandridae</taxon>
        <taxon>Pleurodelinae</taxon>
        <taxon>Pleurodeles</taxon>
    </lineage>
</organism>
<evidence type="ECO:0000256" key="3">
    <source>
        <dbReference type="ARBA" id="ARBA00040296"/>
    </source>
</evidence>
<reference evidence="5" key="1">
    <citation type="journal article" date="2022" name="bioRxiv">
        <title>Sequencing and chromosome-scale assembly of the giantPleurodeles waltlgenome.</title>
        <authorList>
            <person name="Brown T."/>
            <person name="Elewa A."/>
            <person name="Iarovenko S."/>
            <person name="Subramanian E."/>
            <person name="Araus A.J."/>
            <person name="Petzold A."/>
            <person name="Susuki M."/>
            <person name="Suzuki K.-i.T."/>
            <person name="Hayashi T."/>
            <person name="Toyoda A."/>
            <person name="Oliveira C."/>
            <person name="Osipova E."/>
            <person name="Leigh N.D."/>
            <person name="Simon A."/>
            <person name="Yun M.H."/>
        </authorList>
    </citation>
    <scope>NUCLEOTIDE SEQUENCE</scope>
    <source>
        <strain evidence="5">20211129_DDA</strain>
        <tissue evidence="5">Liver</tissue>
    </source>
</reference>
<evidence type="ECO:0000256" key="1">
    <source>
        <dbReference type="ARBA" id="ARBA00006328"/>
    </source>
</evidence>
<dbReference type="CDD" id="cd05251">
    <property type="entry name" value="NmrA_like_SDR_a"/>
    <property type="match status" value="1"/>
</dbReference>
<dbReference type="InterPro" id="IPR051164">
    <property type="entry name" value="NmrA-like_oxidored"/>
</dbReference>
<comment type="caution">
    <text evidence="5">The sequence shown here is derived from an EMBL/GenBank/DDBJ whole genome shotgun (WGS) entry which is preliminary data.</text>
</comment>
<evidence type="ECO:0000259" key="4">
    <source>
        <dbReference type="Pfam" id="PF05368"/>
    </source>
</evidence>
<dbReference type="InterPro" id="IPR008030">
    <property type="entry name" value="NmrA-like"/>
</dbReference>
<keyword evidence="2" id="KW-0521">NADP</keyword>
<dbReference type="SUPFAM" id="SSF51735">
    <property type="entry name" value="NAD(P)-binding Rossmann-fold domains"/>
    <property type="match status" value="1"/>
</dbReference>
<dbReference type="Gene3D" id="3.40.50.720">
    <property type="entry name" value="NAD(P)-binding Rossmann-like Domain"/>
    <property type="match status" value="1"/>
</dbReference>
<gene>
    <name evidence="5" type="ORF">NDU88_004069</name>
</gene>